<dbReference type="GO" id="GO:0016995">
    <property type="term" value="F:cholesterol oxidase activity"/>
    <property type="evidence" value="ECO:0007669"/>
    <property type="project" value="UniProtKB-EC"/>
</dbReference>
<dbReference type="AlphaFoldDB" id="A0A7W9H794"/>
<evidence type="ECO:0000256" key="13">
    <source>
        <dbReference type="ARBA" id="ARBA00049723"/>
    </source>
</evidence>
<evidence type="ECO:0000256" key="1">
    <source>
        <dbReference type="ARBA" id="ARBA00001974"/>
    </source>
</evidence>
<dbReference type="SUPFAM" id="SSF51905">
    <property type="entry name" value="FAD/NAD(P)-binding domain"/>
    <property type="match status" value="1"/>
</dbReference>
<dbReference type="Pfam" id="PF05199">
    <property type="entry name" value="GMC_oxred_C"/>
    <property type="match status" value="1"/>
</dbReference>
<evidence type="ECO:0000313" key="20">
    <source>
        <dbReference type="Proteomes" id="UP000590647"/>
    </source>
</evidence>
<dbReference type="InterPro" id="IPR007867">
    <property type="entry name" value="GMC_OxRtase_C"/>
</dbReference>
<keyword evidence="9" id="KW-0753">Steroid metabolism</keyword>
<dbReference type="InterPro" id="IPR052542">
    <property type="entry name" value="Cholesterol_Oxidase"/>
</dbReference>
<evidence type="ECO:0000259" key="18">
    <source>
        <dbReference type="Pfam" id="PF05199"/>
    </source>
</evidence>
<dbReference type="Gene3D" id="3.50.50.60">
    <property type="entry name" value="FAD/NAD(P)-binding domain"/>
    <property type="match status" value="3"/>
</dbReference>
<evidence type="ECO:0000256" key="14">
    <source>
        <dbReference type="ARBA" id="ARBA00049744"/>
    </source>
</evidence>
<sequence>MSQDAYDYDVIVVGSGFGGSVTALRLTEKGYRVGVLEAGRRFTRESLPKNSWDLRNYLWAPKLGMYGIQRIHLLGNVMVLAGAGVGGGSLNYANTLYVPPKPFFEDPQWRDITDWQEELKPYYDQARRMLGVRLNPTMTPSDVHLKGVAERMGCGDSFHLAPVGVFFGDGEDADGTVKAKPGAEVPDPYFGGAGPARRACAECGECMTGCRHGAKNTLNENYLYLAEKAGAVVHPLTTVVSVTDDSRGGYAVATLPTDDRRKAKGRTYRAPQVVLAAGTYGTQTLLHRMKAGGQLPYISDKLGGLTRTNSEALVGAQTDDRRYRKAHGAPKADFTRGVAITSSIHPDENTHIEPVRYGKGSNSMGSLSILQVPYAGSDSGTSRVLGFLAHAAKHPLLVLRSLSNRRWSERTIIGLVMQSLDNSLTTYLKPSGVGRGLLTARQGHGAPNPKQIKAATESASALAAEINGFAGSNVGELMGTPLTAHFLGGCPIGASRETGVIDPYHRLYGHPGISVVDGAAVSANLGVNPSLTITAQAERAMSFWPNKGEPDSRPRQGAAYERLQPVEPKSPAVPAEAFGALRLPFLGIPAVPPKN</sequence>
<keyword evidence="7" id="KW-0443">Lipid metabolism</keyword>
<keyword evidence="20" id="KW-1185">Reference proteome</keyword>
<evidence type="ECO:0000256" key="2">
    <source>
        <dbReference type="ARBA" id="ARBA00010790"/>
    </source>
</evidence>
<reference evidence="19 20" key="1">
    <citation type="submission" date="2020-08" db="EMBL/GenBank/DDBJ databases">
        <title>Sequencing the genomes of 1000 actinobacteria strains.</title>
        <authorList>
            <person name="Klenk H.-P."/>
        </authorList>
    </citation>
    <scope>NUCLEOTIDE SEQUENCE [LARGE SCALE GENOMIC DNA]</scope>
    <source>
        <strain evidence="19 20">DSM 40084</strain>
    </source>
</reference>
<dbReference type="InterPro" id="IPR036188">
    <property type="entry name" value="FAD/NAD-bd_sf"/>
</dbReference>
<comment type="caution">
    <text evidence="19">The sequence shown here is derived from an EMBL/GenBank/DDBJ whole genome shotgun (WGS) entry which is preliminary data.</text>
</comment>
<comment type="cofactor">
    <cofactor evidence="1">
        <name>FAD</name>
        <dbReference type="ChEBI" id="CHEBI:57692"/>
    </cofactor>
</comment>
<organism evidence="19 20">
    <name type="scientific">Streptomyces caelestis</name>
    <dbReference type="NCBI Taxonomy" id="36816"/>
    <lineage>
        <taxon>Bacteria</taxon>
        <taxon>Bacillati</taxon>
        <taxon>Actinomycetota</taxon>
        <taxon>Actinomycetes</taxon>
        <taxon>Kitasatosporales</taxon>
        <taxon>Streptomycetaceae</taxon>
        <taxon>Streptomyces</taxon>
    </lineage>
</organism>
<accession>A0A7W9H794</accession>
<evidence type="ECO:0000256" key="12">
    <source>
        <dbReference type="ARBA" id="ARBA00049645"/>
    </source>
</evidence>
<comment type="pathway">
    <text evidence="12">Steroid metabolism; cholesterol degradation.</text>
</comment>
<dbReference type="Pfam" id="PF13450">
    <property type="entry name" value="NAD_binding_8"/>
    <property type="match status" value="1"/>
</dbReference>
<feature type="domain" description="Glucose-methanol-choline oxidoreductase N-terminal" evidence="17">
    <location>
        <begin position="199"/>
        <end position="288"/>
    </location>
</feature>
<evidence type="ECO:0000256" key="16">
    <source>
        <dbReference type="SAM" id="MobiDB-lite"/>
    </source>
</evidence>
<evidence type="ECO:0000256" key="9">
    <source>
        <dbReference type="ARBA" id="ARBA00023221"/>
    </source>
</evidence>
<dbReference type="EC" id="5.3.3.1" evidence="11"/>
<dbReference type="Pfam" id="PF00732">
    <property type="entry name" value="GMC_oxred_N"/>
    <property type="match status" value="1"/>
</dbReference>
<evidence type="ECO:0000256" key="5">
    <source>
        <dbReference type="ARBA" id="ARBA00022827"/>
    </source>
</evidence>
<keyword evidence="5" id="KW-0274">FAD</keyword>
<dbReference type="GO" id="GO:0008203">
    <property type="term" value="P:cholesterol metabolic process"/>
    <property type="evidence" value="ECO:0007669"/>
    <property type="project" value="UniProtKB-KW"/>
</dbReference>
<name>A0A7W9H794_9ACTN</name>
<dbReference type="PANTHER" id="PTHR47470:SF1">
    <property type="entry name" value="FAD-DEPENDENT OXIDOREDUCTASE 2 FAD BINDING DOMAIN-CONTAINING PROTEIN"/>
    <property type="match status" value="1"/>
</dbReference>
<evidence type="ECO:0000256" key="3">
    <source>
        <dbReference type="ARBA" id="ARBA00022548"/>
    </source>
</evidence>
<evidence type="ECO:0000256" key="8">
    <source>
        <dbReference type="ARBA" id="ARBA00023166"/>
    </source>
</evidence>
<dbReference type="GO" id="GO:0050660">
    <property type="term" value="F:flavin adenine dinucleotide binding"/>
    <property type="evidence" value="ECO:0007669"/>
    <property type="project" value="InterPro"/>
</dbReference>
<keyword evidence="6 19" id="KW-0560">Oxidoreductase</keyword>
<dbReference type="Proteomes" id="UP000590647">
    <property type="component" value="Unassembled WGS sequence"/>
</dbReference>
<dbReference type="GO" id="GO:0004769">
    <property type="term" value="F:steroid Delta-isomerase activity"/>
    <property type="evidence" value="ECO:0007669"/>
    <property type="project" value="UniProtKB-EC"/>
</dbReference>
<evidence type="ECO:0000256" key="11">
    <source>
        <dbReference type="ARBA" id="ARBA00038856"/>
    </source>
</evidence>
<gene>
    <name evidence="19" type="ORF">HDA41_004977</name>
</gene>
<dbReference type="EMBL" id="JACHNE010000001">
    <property type="protein sequence ID" value="MBB5797013.1"/>
    <property type="molecule type" value="Genomic_DNA"/>
</dbReference>
<keyword evidence="4" id="KW-0285">Flavoprotein</keyword>
<keyword evidence="8" id="KW-1207">Sterol metabolism</keyword>
<dbReference type="PANTHER" id="PTHR47470">
    <property type="entry name" value="CHOLESTEROL OXIDASE"/>
    <property type="match status" value="1"/>
</dbReference>
<feature type="region of interest" description="Disordered" evidence="16">
    <location>
        <begin position="544"/>
        <end position="567"/>
    </location>
</feature>
<evidence type="ECO:0000313" key="19">
    <source>
        <dbReference type="EMBL" id="MBB5797013.1"/>
    </source>
</evidence>
<evidence type="ECO:0000259" key="17">
    <source>
        <dbReference type="Pfam" id="PF00732"/>
    </source>
</evidence>
<protein>
    <recommendedName>
        <fullName evidence="14">Cholesterol oxidase</fullName>
        <ecNumber evidence="13">1.1.3.6</ecNumber>
        <ecNumber evidence="11">5.3.3.1</ecNumber>
    </recommendedName>
    <alternativeName>
        <fullName evidence="15">Cholesterol isomerase</fullName>
    </alternativeName>
</protein>
<keyword evidence="3" id="KW-0153">Cholesterol metabolism</keyword>
<feature type="domain" description="Glucose-methanol-choline oxidoreductase C-terminal" evidence="18">
    <location>
        <begin position="483"/>
        <end position="537"/>
    </location>
</feature>
<evidence type="ECO:0000256" key="10">
    <source>
        <dbReference type="ARBA" id="ARBA00023235"/>
    </source>
</evidence>
<dbReference type="EC" id="1.1.3.6" evidence="13"/>
<keyword evidence="10" id="KW-0413">Isomerase</keyword>
<proteinExistence type="inferred from homology"/>
<evidence type="ECO:0000256" key="15">
    <source>
        <dbReference type="ARBA" id="ARBA00049778"/>
    </source>
</evidence>
<evidence type="ECO:0000256" key="4">
    <source>
        <dbReference type="ARBA" id="ARBA00022630"/>
    </source>
</evidence>
<dbReference type="InterPro" id="IPR000172">
    <property type="entry name" value="GMC_OxRdtase_N"/>
</dbReference>
<evidence type="ECO:0000256" key="7">
    <source>
        <dbReference type="ARBA" id="ARBA00023098"/>
    </source>
</evidence>
<evidence type="ECO:0000256" key="6">
    <source>
        <dbReference type="ARBA" id="ARBA00023002"/>
    </source>
</evidence>
<comment type="similarity">
    <text evidence="2">Belongs to the GMC oxidoreductase family.</text>
</comment>